<feature type="domain" description="Glycosyl hydrolase family 13 catalytic" evidence="12">
    <location>
        <begin position="42"/>
        <end position="382"/>
    </location>
</feature>
<dbReference type="PRINTS" id="PR00110">
    <property type="entry name" value="ALPHAAMYLASE"/>
</dbReference>
<dbReference type="Gene3D" id="2.60.40.1180">
    <property type="entry name" value="Golgi alpha-mannosidase II"/>
    <property type="match status" value="1"/>
</dbReference>
<organism evidence="14">
    <name type="scientific">Picea sitchensis</name>
    <name type="common">Sitka spruce</name>
    <name type="synonym">Pinus sitchensis</name>
    <dbReference type="NCBI Taxonomy" id="3332"/>
    <lineage>
        <taxon>Eukaryota</taxon>
        <taxon>Viridiplantae</taxon>
        <taxon>Streptophyta</taxon>
        <taxon>Embryophyta</taxon>
        <taxon>Tracheophyta</taxon>
        <taxon>Spermatophyta</taxon>
        <taxon>Pinopsida</taxon>
        <taxon>Pinidae</taxon>
        <taxon>Conifers I</taxon>
        <taxon>Pinales</taxon>
        <taxon>Pinaceae</taxon>
        <taxon>Picea</taxon>
    </lineage>
</organism>
<dbReference type="EC" id="3.2.1.1" evidence="4 10"/>
<evidence type="ECO:0000259" key="13">
    <source>
        <dbReference type="SMART" id="SM00810"/>
    </source>
</evidence>
<comment type="similarity">
    <text evidence="3 10">Belongs to the glycosyl hydrolase 13 family.</text>
</comment>
<evidence type="ECO:0000256" key="9">
    <source>
        <dbReference type="ARBA" id="ARBA00030238"/>
    </source>
</evidence>
<keyword evidence="7" id="KW-0119">Carbohydrate metabolism</keyword>
<dbReference type="GO" id="GO:0005509">
    <property type="term" value="F:calcium ion binding"/>
    <property type="evidence" value="ECO:0007669"/>
    <property type="project" value="UniProtKB-UniRule"/>
</dbReference>
<evidence type="ECO:0000259" key="12">
    <source>
        <dbReference type="SMART" id="SM00642"/>
    </source>
</evidence>
<evidence type="ECO:0000256" key="1">
    <source>
        <dbReference type="ARBA" id="ARBA00000548"/>
    </source>
</evidence>
<proteinExistence type="evidence at transcript level"/>
<dbReference type="InterPro" id="IPR013775">
    <property type="entry name" value="A-amylase_pln"/>
</dbReference>
<evidence type="ECO:0000256" key="5">
    <source>
        <dbReference type="ARBA" id="ARBA00022723"/>
    </source>
</evidence>
<dbReference type="SUPFAM" id="SSF51011">
    <property type="entry name" value="Glycosyl hydrolase domain"/>
    <property type="match status" value="1"/>
</dbReference>
<comment type="catalytic activity">
    <reaction evidence="1 10">
        <text>Endohydrolysis of (1-&gt;4)-alpha-D-glucosidic linkages in polysaccharides containing three or more (1-&gt;4)-alpha-linked D-glucose units.</text>
        <dbReference type="EC" id="3.2.1.1"/>
    </reaction>
</comment>
<dbReference type="SMART" id="SM00642">
    <property type="entry name" value="Aamy"/>
    <property type="match status" value="1"/>
</dbReference>
<dbReference type="InterPro" id="IPR006046">
    <property type="entry name" value="Alpha_amylase"/>
</dbReference>
<reference evidence="14" key="1">
    <citation type="journal article" date="2008" name="BMC Genomics">
        <title>A conifer genomics resource of 200,000 spruce (Picea spp.) ESTs and 6,464 high-quality, sequence-finished full-length cDNAs for Sitka spruce (Picea sitchensis).</title>
        <authorList>
            <person name="Ralph S.G."/>
            <person name="Chun H.J."/>
            <person name="Kolosova N."/>
            <person name="Cooper D."/>
            <person name="Oddy C."/>
            <person name="Ritland C.E."/>
            <person name="Kirkpatrick R."/>
            <person name="Moore R."/>
            <person name="Barber S."/>
            <person name="Holt R.A."/>
            <person name="Jones S.J."/>
            <person name="Marra M.A."/>
            <person name="Douglas C.J."/>
            <person name="Ritland K."/>
            <person name="Bohlmann J."/>
        </authorList>
    </citation>
    <scope>NUCLEOTIDE SEQUENCE</scope>
    <source>
        <tissue evidence="14">Bark</tissue>
    </source>
</reference>
<evidence type="ECO:0000256" key="7">
    <source>
        <dbReference type="ARBA" id="ARBA00023277"/>
    </source>
</evidence>
<evidence type="ECO:0000256" key="11">
    <source>
        <dbReference type="PIRSR" id="PIRSR001028-1"/>
    </source>
</evidence>
<keyword evidence="6" id="KW-0378">Hydrolase</keyword>
<dbReference type="GO" id="GO:0004556">
    <property type="term" value="F:alpha-amylase activity"/>
    <property type="evidence" value="ECO:0007669"/>
    <property type="project" value="UniProtKB-UniRule"/>
</dbReference>
<dbReference type="PIRSF" id="PIRSF001028">
    <property type="entry name" value="Alph-amls_plant"/>
    <property type="match status" value="1"/>
</dbReference>
<sequence>MAKFGLLSFLVCSCIIINAALPAQAQTASTVSKLSKTDPLNTVLLQGFNWQAAKSTSPWYNVLKGIVEDAADAGITDVWFPPPSQSHPGGPEGYLPQRLYDLNSNYGSEQELRDAVDAFHQKGIGCVSDIVINHRCGTKQDDKGMWCVFEGGAEDGRLDWGPSAVCVNDKPYACGSGQADTGGDFTRAPDIDHTNPAIQANLSEWMNWLKSHVGFDGWRFDFALGYEGKLLGIYAENTNPEFAVGEVWDPVANGSDGRIAYDQDAHRQRLVDWVHSTGDRATTFDFTTKGILQEAVKSNELWRLKDSNGKPSGLIGVLPQKAVTFIDNHDTGSTQQNTWPFPPDKLILGYAYILTHPGIPTIFYDHFVGNMKTEIKNLTAIRKRNNINANSNCRIITAEGDLYMAAIDEKIVMKIGSRYDVGNLAPPSPDFSIVTAGIDYCVWEKKSSSP</sequence>
<dbReference type="CAZy" id="GH13">
    <property type="family name" value="Glycoside Hydrolase Family 13"/>
</dbReference>
<dbReference type="Pfam" id="PF07821">
    <property type="entry name" value="Alpha-amyl_C2"/>
    <property type="match status" value="1"/>
</dbReference>
<dbReference type="InterPro" id="IPR012850">
    <property type="entry name" value="A-amylase_bs_C"/>
</dbReference>
<feature type="chain" id="PRO_5010605420" description="Alpha-amylase" evidence="10">
    <location>
        <begin position="26"/>
        <end position="450"/>
    </location>
</feature>
<dbReference type="SMART" id="SM00810">
    <property type="entry name" value="Alpha-amyl_C2"/>
    <property type="match status" value="1"/>
</dbReference>
<feature type="active site" description="Nucleophile" evidence="11">
    <location>
        <position position="221"/>
    </location>
</feature>
<dbReference type="SUPFAM" id="SSF51445">
    <property type="entry name" value="(Trans)glycosidases"/>
    <property type="match status" value="1"/>
</dbReference>
<feature type="domain" description="Alpha-amylase C-terminal beta-sheet" evidence="13">
    <location>
        <begin position="383"/>
        <end position="445"/>
    </location>
</feature>
<evidence type="ECO:0000313" key="14">
    <source>
        <dbReference type="EMBL" id="ABK24287.1"/>
    </source>
</evidence>
<evidence type="ECO:0000256" key="4">
    <source>
        <dbReference type="ARBA" id="ARBA00012595"/>
    </source>
</evidence>
<name>A9NUH6_PICSI</name>
<evidence type="ECO:0000256" key="8">
    <source>
        <dbReference type="ARBA" id="ARBA00023295"/>
    </source>
</evidence>
<dbReference type="InterPro" id="IPR017853">
    <property type="entry name" value="GH"/>
</dbReference>
<dbReference type="GO" id="GO:0005975">
    <property type="term" value="P:carbohydrate metabolic process"/>
    <property type="evidence" value="ECO:0007669"/>
    <property type="project" value="InterPro"/>
</dbReference>
<evidence type="ECO:0000256" key="10">
    <source>
        <dbReference type="PIRNR" id="PIRNR001028"/>
    </source>
</evidence>
<evidence type="ECO:0000256" key="2">
    <source>
        <dbReference type="ARBA" id="ARBA00001913"/>
    </source>
</evidence>
<keyword evidence="5" id="KW-0479">Metal-binding</keyword>
<keyword evidence="10" id="KW-0732">Signal</keyword>
<dbReference type="InterPro" id="IPR013780">
    <property type="entry name" value="Glyco_hydro_b"/>
</dbReference>
<comment type="cofactor">
    <cofactor evidence="2 10">
        <name>Ca(2+)</name>
        <dbReference type="ChEBI" id="CHEBI:29108"/>
    </cofactor>
</comment>
<protein>
    <recommendedName>
        <fullName evidence="4 10">Alpha-amylase</fullName>
        <ecNumber evidence="4 10">3.2.1.1</ecNumber>
    </recommendedName>
    <alternativeName>
        <fullName evidence="9 10">1,4-alpha-D-glucan glucanohydrolase</fullName>
    </alternativeName>
</protein>
<dbReference type="CDD" id="cd11314">
    <property type="entry name" value="AmyAc_arch_bac_plant_AmyA"/>
    <property type="match status" value="1"/>
</dbReference>
<accession>A9NUH6</accession>
<dbReference type="InterPro" id="IPR006047">
    <property type="entry name" value="GH13_cat_dom"/>
</dbReference>
<feature type="active site" description="Proton donor" evidence="11">
    <location>
        <position position="246"/>
    </location>
</feature>
<evidence type="ECO:0000256" key="3">
    <source>
        <dbReference type="ARBA" id="ARBA00008061"/>
    </source>
</evidence>
<dbReference type="AlphaFoldDB" id="A9NUH6"/>
<feature type="signal peptide" evidence="10">
    <location>
        <begin position="1"/>
        <end position="25"/>
    </location>
</feature>
<dbReference type="Gene3D" id="3.20.20.80">
    <property type="entry name" value="Glycosidases"/>
    <property type="match status" value="1"/>
</dbReference>
<evidence type="ECO:0000256" key="6">
    <source>
        <dbReference type="ARBA" id="ARBA00022801"/>
    </source>
</evidence>
<keyword evidence="8" id="KW-0326">Glycosidase</keyword>
<dbReference type="EMBL" id="EF084978">
    <property type="protein sequence ID" value="ABK24287.1"/>
    <property type="molecule type" value="mRNA"/>
</dbReference>
<dbReference type="PANTHER" id="PTHR43447">
    <property type="entry name" value="ALPHA-AMYLASE"/>
    <property type="match status" value="1"/>
</dbReference>